<feature type="region of interest" description="Disordered" evidence="1">
    <location>
        <begin position="1"/>
        <end position="96"/>
    </location>
</feature>
<sequence>MLFRGWNPAPLSGLAVYVQRPGRRRSEGGTRRNPEEPGGTRRNREEPGGARRNQEEPGGTRRNQEEPGGARKNPVEPGGTRRPPAVTRGAKEDDSWLDTQLLSTRLHVFTNRVI</sequence>
<evidence type="ECO:0000256" key="1">
    <source>
        <dbReference type="SAM" id="MobiDB-lite"/>
    </source>
</evidence>
<comment type="caution">
    <text evidence="2">The sequence shown here is derived from an EMBL/GenBank/DDBJ whole genome shotgun (WGS) entry which is preliminary data.</text>
</comment>
<proteinExistence type="predicted"/>
<evidence type="ECO:0000313" key="2">
    <source>
        <dbReference type="EMBL" id="CAB1427455.1"/>
    </source>
</evidence>
<name>A0A9N7YDH1_PLEPL</name>
<accession>A0A9N7YDH1</accession>
<protein>
    <submittedName>
        <fullName evidence="2">Uncharacterized protein</fullName>
    </submittedName>
</protein>
<gene>
    <name evidence="2" type="ORF">PLEPLA_LOCUS15394</name>
</gene>
<keyword evidence="3" id="KW-1185">Reference proteome</keyword>
<organism evidence="2 3">
    <name type="scientific">Pleuronectes platessa</name>
    <name type="common">European plaice</name>
    <dbReference type="NCBI Taxonomy" id="8262"/>
    <lineage>
        <taxon>Eukaryota</taxon>
        <taxon>Metazoa</taxon>
        <taxon>Chordata</taxon>
        <taxon>Craniata</taxon>
        <taxon>Vertebrata</taxon>
        <taxon>Euteleostomi</taxon>
        <taxon>Actinopterygii</taxon>
        <taxon>Neopterygii</taxon>
        <taxon>Teleostei</taxon>
        <taxon>Neoteleostei</taxon>
        <taxon>Acanthomorphata</taxon>
        <taxon>Carangaria</taxon>
        <taxon>Pleuronectiformes</taxon>
        <taxon>Pleuronectoidei</taxon>
        <taxon>Pleuronectidae</taxon>
        <taxon>Pleuronectes</taxon>
    </lineage>
</organism>
<evidence type="ECO:0000313" key="3">
    <source>
        <dbReference type="Proteomes" id="UP001153269"/>
    </source>
</evidence>
<feature type="compositionally biased region" description="Basic and acidic residues" evidence="1">
    <location>
        <begin position="24"/>
        <end position="69"/>
    </location>
</feature>
<dbReference type="Proteomes" id="UP001153269">
    <property type="component" value="Unassembled WGS sequence"/>
</dbReference>
<dbReference type="AlphaFoldDB" id="A0A9N7YDH1"/>
<reference evidence="2" key="1">
    <citation type="submission" date="2020-03" db="EMBL/GenBank/DDBJ databases">
        <authorList>
            <person name="Weist P."/>
        </authorList>
    </citation>
    <scope>NUCLEOTIDE SEQUENCE</scope>
</reference>
<dbReference type="EMBL" id="CADEAL010000968">
    <property type="protein sequence ID" value="CAB1427455.1"/>
    <property type="molecule type" value="Genomic_DNA"/>
</dbReference>